<dbReference type="SUPFAM" id="SSF54826">
    <property type="entry name" value="Enolase N-terminal domain-like"/>
    <property type="match status" value="1"/>
</dbReference>
<accession>A0AA41YS45</accession>
<organism evidence="3 4">
    <name type="scientific">Limobrevibacterium gyesilva</name>
    <dbReference type="NCBI Taxonomy" id="2991712"/>
    <lineage>
        <taxon>Bacteria</taxon>
        <taxon>Pseudomonadati</taxon>
        <taxon>Pseudomonadota</taxon>
        <taxon>Alphaproteobacteria</taxon>
        <taxon>Acetobacterales</taxon>
        <taxon>Acetobacteraceae</taxon>
        <taxon>Limobrevibacterium</taxon>
    </lineage>
</organism>
<protein>
    <submittedName>
        <fullName evidence="3">Mandelate racemase/muconate lactonizing enzyme family protein</fullName>
    </submittedName>
</protein>
<dbReference type="InterPro" id="IPR018110">
    <property type="entry name" value="Mandel_Rmase/mucon_lact_enz_CS"/>
</dbReference>
<name>A0AA41YS45_9PROT</name>
<reference evidence="3" key="2">
    <citation type="submission" date="2022-10" db="EMBL/GenBank/DDBJ databases">
        <authorList>
            <person name="Trinh H.N."/>
        </authorList>
    </citation>
    <scope>NUCLEOTIDE SEQUENCE</scope>
    <source>
        <strain evidence="3">RN2-1</strain>
    </source>
</reference>
<dbReference type="GO" id="GO:0000287">
    <property type="term" value="F:magnesium ion binding"/>
    <property type="evidence" value="ECO:0007669"/>
    <property type="project" value="UniProtKB-ARBA"/>
</dbReference>
<evidence type="ECO:0000313" key="3">
    <source>
        <dbReference type="EMBL" id="MCW3475510.1"/>
    </source>
</evidence>
<reference evidence="3" key="1">
    <citation type="submission" date="2022-09" db="EMBL/GenBank/DDBJ databases">
        <title>Rhodovastum sp. nov. RN2-1 isolated from soil in Seongnam, South Korea.</title>
        <authorList>
            <person name="Le N.T."/>
        </authorList>
    </citation>
    <scope>NUCLEOTIDE SEQUENCE</scope>
    <source>
        <strain evidence="3">RN2-1</strain>
    </source>
</reference>
<proteinExistence type="predicted"/>
<dbReference type="Gene3D" id="3.30.390.10">
    <property type="entry name" value="Enolase-like, N-terminal domain"/>
    <property type="match status" value="1"/>
</dbReference>
<evidence type="ECO:0000259" key="2">
    <source>
        <dbReference type="SMART" id="SM00922"/>
    </source>
</evidence>
<dbReference type="SUPFAM" id="SSF51604">
    <property type="entry name" value="Enolase C-terminal domain-like"/>
    <property type="match status" value="1"/>
</dbReference>
<dbReference type="Pfam" id="PF02746">
    <property type="entry name" value="MR_MLE_N"/>
    <property type="match status" value="1"/>
</dbReference>
<dbReference type="AlphaFoldDB" id="A0AA41YS45"/>
<evidence type="ECO:0000313" key="4">
    <source>
        <dbReference type="Proteomes" id="UP001165679"/>
    </source>
</evidence>
<dbReference type="InterPro" id="IPR034593">
    <property type="entry name" value="DgoD-like"/>
</dbReference>
<dbReference type="Pfam" id="PF13378">
    <property type="entry name" value="MR_MLE_C"/>
    <property type="match status" value="1"/>
</dbReference>
<dbReference type="InterPro" id="IPR029017">
    <property type="entry name" value="Enolase-like_N"/>
</dbReference>
<dbReference type="InterPro" id="IPR036849">
    <property type="entry name" value="Enolase-like_C_sf"/>
</dbReference>
<dbReference type="InterPro" id="IPR013342">
    <property type="entry name" value="Mandelate_racemase_C"/>
</dbReference>
<dbReference type="InterPro" id="IPR029065">
    <property type="entry name" value="Enolase_C-like"/>
</dbReference>
<dbReference type="Gene3D" id="3.20.20.120">
    <property type="entry name" value="Enolase-like C-terminal domain"/>
    <property type="match status" value="1"/>
</dbReference>
<feature type="domain" description="Mandelate racemase/muconate lactonizing enzyme C-terminal" evidence="2">
    <location>
        <begin position="137"/>
        <end position="247"/>
    </location>
</feature>
<dbReference type="GO" id="GO:0016829">
    <property type="term" value="F:lyase activity"/>
    <property type="evidence" value="ECO:0007669"/>
    <property type="project" value="UniProtKB-KW"/>
</dbReference>
<dbReference type="EMBL" id="JAPDNT010000009">
    <property type="protein sequence ID" value="MCW3475510.1"/>
    <property type="molecule type" value="Genomic_DNA"/>
</dbReference>
<dbReference type="CDD" id="cd03316">
    <property type="entry name" value="MR_like"/>
    <property type="match status" value="1"/>
</dbReference>
<dbReference type="InterPro" id="IPR013341">
    <property type="entry name" value="Mandelate_racemase_N_dom"/>
</dbReference>
<comment type="caution">
    <text evidence="3">The sequence shown here is derived from an EMBL/GenBank/DDBJ whole genome shotgun (WGS) entry which is preliminary data.</text>
</comment>
<dbReference type="RefSeq" id="WP_264714226.1">
    <property type="nucleotide sequence ID" value="NZ_JAPDNT010000009.1"/>
</dbReference>
<evidence type="ECO:0000256" key="1">
    <source>
        <dbReference type="ARBA" id="ARBA00023239"/>
    </source>
</evidence>
<sequence length="380" mass="41014">MENAASMRVVDVRCYVVPAEWKELVFVLVECDDGSIGVGEGTITNCAAPVASAIGDMAAYLVGKDPGEIERHWSTLYRMFHWRGGAIQMSALAAIDQALWDIAGQAVGLPLYRLLGGACHDRVKVYLNQWFRGARSVADLTEKAQAAVATGIRGLKWYPFRFVPLSRQAYRFSKAEFDGAVGEVAAVRAAVGPEVELMVDLSGVADAHTIVQFCEAIAGCDLLFVEEVAPPENPALLKTLSAKVSARLAAGERRYSRWDFKDLIETQAVGLVQPGVCRAGGITEMRKIAAMAEIYNIGVAPYNPVGPVGTAATVHVSASLPNFVIMETYDDDSPPIRREIMDVTLSIDGDGFALPTSPGLGVRMNETVLRRRASVATSHR</sequence>
<dbReference type="PROSITE" id="PS00908">
    <property type="entry name" value="MR_MLE_1"/>
    <property type="match status" value="1"/>
</dbReference>
<dbReference type="SMART" id="SM00922">
    <property type="entry name" value="MR_MLE"/>
    <property type="match status" value="1"/>
</dbReference>
<dbReference type="PANTHER" id="PTHR48080">
    <property type="entry name" value="D-GALACTONATE DEHYDRATASE-RELATED"/>
    <property type="match status" value="1"/>
</dbReference>
<keyword evidence="1" id="KW-0456">Lyase</keyword>
<dbReference type="SFLD" id="SFLDS00001">
    <property type="entry name" value="Enolase"/>
    <property type="match status" value="1"/>
</dbReference>
<dbReference type="Proteomes" id="UP001165679">
    <property type="component" value="Unassembled WGS sequence"/>
</dbReference>
<gene>
    <name evidence="3" type="ORF">OL599_13075</name>
</gene>
<keyword evidence="4" id="KW-1185">Reference proteome</keyword>
<dbReference type="GO" id="GO:0009063">
    <property type="term" value="P:amino acid catabolic process"/>
    <property type="evidence" value="ECO:0007669"/>
    <property type="project" value="InterPro"/>
</dbReference>
<dbReference type="PANTHER" id="PTHR48080:SF2">
    <property type="entry name" value="D-GALACTONATE DEHYDRATASE"/>
    <property type="match status" value="1"/>
</dbReference>